<dbReference type="InterPro" id="IPR053037">
    <property type="entry name" value="Pericyclase_pydY-like"/>
</dbReference>
<evidence type="ECO:0000313" key="2">
    <source>
        <dbReference type="Proteomes" id="UP000242877"/>
    </source>
</evidence>
<sequence length="209" mass="23308">MAAPPEITIKNLNCVLVMDKALGDDPEDIFLLQGMGFLTRKTLRYATVTLHMTEKEENGVIIVTSDQTITGGVKGTTEVRILNWEPRAHEDKIFGKVVGNSRFVEAEGNVPALEVQTKVADPKENEAIEKFLKGETLADGKPTEGFVVDEQNTSFLQSWVVSQENGWTAEQIWGFEMIDGQRRHTRRAVVAKGKKVVKARLVYTYQSAL</sequence>
<comment type="caution">
    <text evidence="1">The sequence shown here is derived from an EMBL/GenBank/DDBJ whole genome shotgun (WGS) entry which is preliminary data.</text>
</comment>
<name>A0A162IMV0_9EURO</name>
<dbReference type="EMBL" id="AZGZ01000004">
    <property type="protein sequence ID" value="KZZ95713.1"/>
    <property type="molecule type" value="Genomic_DNA"/>
</dbReference>
<reference evidence="1 2" key="1">
    <citation type="journal article" date="2016" name="Genome Biol. Evol.">
        <title>Divergent and convergent evolution of fungal pathogenicity.</title>
        <authorList>
            <person name="Shang Y."/>
            <person name="Xiao G."/>
            <person name="Zheng P."/>
            <person name="Cen K."/>
            <person name="Zhan S."/>
            <person name="Wang C."/>
        </authorList>
    </citation>
    <scope>NUCLEOTIDE SEQUENCE [LARGE SCALE GENOMIC DNA]</scope>
    <source>
        <strain evidence="1 2">ARSEF 7405</strain>
    </source>
</reference>
<dbReference type="AlphaFoldDB" id="A0A162IMV0"/>
<evidence type="ECO:0000313" key="1">
    <source>
        <dbReference type="EMBL" id="KZZ95713.1"/>
    </source>
</evidence>
<accession>A0A162IMV0</accession>
<dbReference type="PANTHER" id="PTHR38115:SF1">
    <property type="entry name" value="LIPOCALIN-LIKE DOMAIN-CONTAINING PROTEIN"/>
    <property type="match status" value="1"/>
</dbReference>
<gene>
    <name evidence="1" type="ORF">AAP_01389</name>
</gene>
<protein>
    <submittedName>
        <fullName evidence="1">Uncharacterized protein</fullName>
    </submittedName>
</protein>
<dbReference type="VEuPathDB" id="FungiDB:AAP_01389"/>
<dbReference type="Proteomes" id="UP000242877">
    <property type="component" value="Unassembled WGS sequence"/>
</dbReference>
<dbReference type="OrthoDB" id="425354at2759"/>
<proteinExistence type="predicted"/>
<dbReference type="PANTHER" id="PTHR38115">
    <property type="entry name" value="LIPOCALIN-LIKE DOMAIN-CONTAINING PROTEIN"/>
    <property type="match status" value="1"/>
</dbReference>
<organism evidence="1 2">
    <name type="scientific">Ascosphaera apis ARSEF 7405</name>
    <dbReference type="NCBI Taxonomy" id="392613"/>
    <lineage>
        <taxon>Eukaryota</taxon>
        <taxon>Fungi</taxon>
        <taxon>Dikarya</taxon>
        <taxon>Ascomycota</taxon>
        <taxon>Pezizomycotina</taxon>
        <taxon>Eurotiomycetes</taxon>
        <taxon>Eurotiomycetidae</taxon>
        <taxon>Onygenales</taxon>
        <taxon>Ascosphaeraceae</taxon>
        <taxon>Ascosphaera</taxon>
    </lineage>
</organism>
<keyword evidence="2" id="KW-1185">Reference proteome</keyword>